<keyword evidence="1" id="KW-1133">Transmembrane helix</keyword>
<feature type="transmembrane region" description="Helical" evidence="1">
    <location>
        <begin position="70"/>
        <end position="90"/>
    </location>
</feature>
<name>A0A9D0Z1A8_9FIRM</name>
<gene>
    <name evidence="2" type="ORF">IAC85_02650</name>
</gene>
<dbReference type="Proteomes" id="UP000886725">
    <property type="component" value="Unassembled WGS sequence"/>
</dbReference>
<keyword evidence="1" id="KW-0472">Membrane</keyword>
<evidence type="ECO:0000256" key="1">
    <source>
        <dbReference type="SAM" id="Phobius"/>
    </source>
</evidence>
<evidence type="ECO:0000313" key="2">
    <source>
        <dbReference type="EMBL" id="HIQ64618.1"/>
    </source>
</evidence>
<feature type="transmembrane region" description="Helical" evidence="1">
    <location>
        <begin position="96"/>
        <end position="117"/>
    </location>
</feature>
<reference evidence="2" key="2">
    <citation type="journal article" date="2021" name="PeerJ">
        <title>Extensive microbial diversity within the chicken gut microbiome revealed by metagenomics and culture.</title>
        <authorList>
            <person name="Gilroy R."/>
            <person name="Ravi A."/>
            <person name="Getino M."/>
            <person name="Pursley I."/>
            <person name="Horton D.L."/>
            <person name="Alikhan N.F."/>
            <person name="Baker D."/>
            <person name="Gharbi K."/>
            <person name="Hall N."/>
            <person name="Watson M."/>
            <person name="Adriaenssens E.M."/>
            <person name="Foster-Nyarko E."/>
            <person name="Jarju S."/>
            <person name="Secka A."/>
            <person name="Antonio M."/>
            <person name="Oren A."/>
            <person name="Chaudhuri R.R."/>
            <person name="La Ragione R."/>
            <person name="Hildebrand F."/>
            <person name="Pallen M.J."/>
        </authorList>
    </citation>
    <scope>NUCLEOTIDE SEQUENCE</scope>
    <source>
        <strain evidence="2">CHK165-10780</strain>
    </source>
</reference>
<dbReference type="EMBL" id="DVFU01000052">
    <property type="protein sequence ID" value="HIQ64618.1"/>
    <property type="molecule type" value="Genomic_DNA"/>
</dbReference>
<reference evidence="2" key="1">
    <citation type="submission" date="2020-10" db="EMBL/GenBank/DDBJ databases">
        <authorList>
            <person name="Gilroy R."/>
        </authorList>
    </citation>
    <scope>NUCLEOTIDE SEQUENCE</scope>
    <source>
        <strain evidence="2">CHK165-10780</strain>
    </source>
</reference>
<protein>
    <submittedName>
        <fullName evidence="2">Uncharacterized protein</fullName>
    </submittedName>
</protein>
<organism evidence="2 3">
    <name type="scientific">Candidatus Faecenecus gallistercoris</name>
    <dbReference type="NCBI Taxonomy" id="2840793"/>
    <lineage>
        <taxon>Bacteria</taxon>
        <taxon>Bacillati</taxon>
        <taxon>Bacillota</taxon>
        <taxon>Bacillota incertae sedis</taxon>
        <taxon>Candidatus Faecenecus</taxon>
    </lineage>
</organism>
<dbReference type="AlphaFoldDB" id="A0A9D0Z1A8"/>
<proteinExistence type="predicted"/>
<keyword evidence="1" id="KW-0812">Transmembrane</keyword>
<accession>A0A9D0Z1A8</accession>
<comment type="caution">
    <text evidence="2">The sequence shown here is derived from an EMBL/GenBank/DDBJ whole genome shotgun (WGS) entry which is preliminary data.</text>
</comment>
<evidence type="ECO:0000313" key="3">
    <source>
        <dbReference type="Proteomes" id="UP000886725"/>
    </source>
</evidence>
<sequence>MKEEVPNKLPNQTIRKYEEDGNRIRVDFLKGESIYLQNTPETKQTLDTMMAKDIAAYDEQFKDKRNQSRFIKSISGGIGAGALASTSYGIAIGAAIPVLAVGLGVALAGGIVCAIYISKSKYCKKLHLYQSLKDVLANEEKMKLVRRSEKVATTQPIGPNDIDLYSLKEIEAIEDRLNKLKGLEKLLPSEQPKKKLLQK</sequence>